<dbReference type="OrthoDB" id="10330162at2759"/>
<proteinExistence type="predicted"/>
<evidence type="ECO:0000256" key="1">
    <source>
        <dbReference type="SAM" id="MobiDB-lite"/>
    </source>
</evidence>
<gene>
    <name evidence="3" type="ORF">BDV40DRAFT_252483</name>
</gene>
<evidence type="ECO:0000256" key="2">
    <source>
        <dbReference type="SAM" id="Phobius"/>
    </source>
</evidence>
<reference evidence="3 4" key="1">
    <citation type="submission" date="2019-04" db="EMBL/GenBank/DDBJ databases">
        <title>Friends and foes A comparative genomics study of 23 Aspergillus species from section Flavi.</title>
        <authorList>
            <consortium name="DOE Joint Genome Institute"/>
            <person name="Kjaerbolling I."/>
            <person name="Vesth T."/>
            <person name="Frisvad J.C."/>
            <person name="Nybo J.L."/>
            <person name="Theobald S."/>
            <person name="Kildgaard S."/>
            <person name="Isbrandt T."/>
            <person name="Kuo A."/>
            <person name="Sato A."/>
            <person name="Lyhne E.K."/>
            <person name="Kogle M.E."/>
            <person name="Wiebenga A."/>
            <person name="Kun R.S."/>
            <person name="Lubbers R.J."/>
            <person name="Makela M.R."/>
            <person name="Barry K."/>
            <person name="Chovatia M."/>
            <person name="Clum A."/>
            <person name="Daum C."/>
            <person name="Haridas S."/>
            <person name="He G."/>
            <person name="LaButti K."/>
            <person name="Lipzen A."/>
            <person name="Mondo S."/>
            <person name="Riley R."/>
            <person name="Salamov A."/>
            <person name="Simmons B.A."/>
            <person name="Magnuson J.K."/>
            <person name="Henrissat B."/>
            <person name="Mortensen U.H."/>
            <person name="Larsen T.O."/>
            <person name="Devries R.P."/>
            <person name="Grigoriev I.V."/>
            <person name="Machida M."/>
            <person name="Baker S.E."/>
            <person name="Andersen M.R."/>
        </authorList>
    </citation>
    <scope>NUCLEOTIDE SEQUENCE [LARGE SCALE GENOMIC DNA]</scope>
    <source>
        <strain evidence="3 4">CBS 117626</strain>
    </source>
</reference>
<evidence type="ECO:0000313" key="4">
    <source>
        <dbReference type="Proteomes" id="UP000326950"/>
    </source>
</evidence>
<evidence type="ECO:0000313" key="3">
    <source>
        <dbReference type="EMBL" id="KAE8167661.1"/>
    </source>
</evidence>
<keyword evidence="2" id="KW-0812">Transmembrane</keyword>
<keyword evidence="2" id="KW-1133">Transmembrane helix</keyword>
<accession>A0A5N6VCU9</accession>
<feature type="transmembrane region" description="Helical" evidence="2">
    <location>
        <begin position="60"/>
        <end position="80"/>
    </location>
</feature>
<feature type="region of interest" description="Disordered" evidence="1">
    <location>
        <begin position="1"/>
        <end position="27"/>
    </location>
</feature>
<protein>
    <submittedName>
        <fullName evidence="3">Uncharacterized protein</fullName>
    </submittedName>
</protein>
<dbReference type="AlphaFoldDB" id="A0A5N6VCU9"/>
<name>A0A5N6VCU9_ASPTM</name>
<sequence>MQSTARVPRQAPPDTSEDKDFSLSKTEPPIMIPTGHNSIIVTGVSSRCRSRDQRIAQPRIWIYLHGTIESVPYILPFHVVPCLSPCTLRDVCSPSLRTTGVYLIVKCAAHTPSAFCLFAVLHLFASHVRVLRWRALVR</sequence>
<keyword evidence="4" id="KW-1185">Reference proteome</keyword>
<feature type="transmembrane region" description="Helical" evidence="2">
    <location>
        <begin position="100"/>
        <end position="124"/>
    </location>
</feature>
<dbReference type="EMBL" id="ML738588">
    <property type="protein sequence ID" value="KAE8167661.1"/>
    <property type="molecule type" value="Genomic_DNA"/>
</dbReference>
<dbReference type="Proteomes" id="UP000326950">
    <property type="component" value="Unassembled WGS sequence"/>
</dbReference>
<keyword evidence="2" id="KW-0472">Membrane</keyword>
<organism evidence="3 4">
    <name type="scientific">Aspergillus tamarii</name>
    <dbReference type="NCBI Taxonomy" id="41984"/>
    <lineage>
        <taxon>Eukaryota</taxon>
        <taxon>Fungi</taxon>
        <taxon>Dikarya</taxon>
        <taxon>Ascomycota</taxon>
        <taxon>Pezizomycotina</taxon>
        <taxon>Eurotiomycetes</taxon>
        <taxon>Eurotiomycetidae</taxon>
        <taxon>Eurotiales</taxon>
        <taxon>Aspergillaceae</taxon>
        <taxon>Aspergillus</taxon>
        <taxon>Aspergillus subgen. Circumdati</taxon>
    </lineage>
</organism>